<comment type="subunit">
    <text evidence="3">Homodimer.</text>
</comment>
<comment type="function">
    <text evidence="3">Catalyzes the hydrolysis of N-formyl-L-kynurenine to L-kynurenine, the second step in the kynurenine pathway of tryptophan degradation. Kynurenine may be further oxidized to nicotinic acid, NAD(H) and NADP(H). Required for elimination of toxic metabolites.</text>
</comment>
<gene>
    <name evidence="6" type="ORF">FHL15_002895</name>
</gene>
<feature type="transmembrane region" description="Helical" evidence="5">
    <location>
        <begin position="211"/>
        <end position="231"/>
    </location>
</feature>
<dbReference type="OrthoDB" id="420264at2759"/>
<feature type="active site" evidence="3">
    <location>
        <position position="975"/>
    </location>
</feature>
<keyword evidence="1 3" id="KW-0378">Hydrolase</keyword>
<comment type="domain">
    <text evidence="3">The main chain amide nitrogen atoms of the second glycine and its adjacent residue in the HGGXW motif define the oxyanion hole, and stabilize the oxyanion that forms during the nucleophilic attack by the catalytic serine during substrate cleavage.</text>
</comment>
<dbReference type="HAMAP" id="MF_03014">
    <property type="entry name" value="KFase"/>
    <property type="match status" value="1"/>
</dbReference>
<dbReference type="UniPathway" id="UPA00333">
    <property type="reaction ID" value="UER00454"/>
</dbReference>
<evidence type="ECO:0000256" key="3">
    <source>
        <dbReference type="HAMAP-Rule" id="MF_03014"/>
    </source>
</evidence>
<evidence type="ECO:0000256" key="2">
    <source>
        <dbReference type="ARBA" id="ARBA00023079"/>
    </source>
</evidence>
<feature type="active site" evidence="3">
    <location>
        <position position="932"/>
    </location>
</feature>
<dbReference type="Gene3D" id="3.40.50.1820">
    <property type="entry name" value="alpha/beta hydrolase"/>
    <property type="match status" value="1"/>
</dbReference>
<comment type="caution">
    <text evidence="6">The sequence shown here is derived from an EMBL/GenBank/DDBJ whole genome shotgun (WGS) entry which is preliminary data.</text>
</comment>
<accession>A0A553I7J3</accession>
<comment type="pathway">
    <text evidence="3">Amino-acid degradation; L-tryptophan degradation via kynurenine pathway; L-kynurenine from L-tryptophan: step 2/2.</text>
</comment>
<dbReference type="GO" id="GO:0019441">
    <property type="term" value="P:L-tryptophan catabolic process to kynurenine"/>
    <property type="evidence" value="ECO:0007669"/>
    <property type="project" value="UniProtKB-UniRule"/>
</dbReference>
<keyword evidence="5" id="KW-0472">Membrane</keyword>
<dbReference type="SUPFAM" id="SSF53474">
    <property type="entry name" value="alpha/beta-Hydrolases"/>
    <property type="match status" value="1"/>
</dbReference>
<feature type="region of interest" description="Disordered" evidence="4">
    <location>
        <begin position="280"/>
        <end position="308"/>
    </location>
</feature>
<dbReference type="EMBL" id="VFLP01000012">
    <property type="protein sequence ID" value="TRX96171.1"/>
    <property type="molecule type" value="Genomic_DNA"/>
</dbReference>
<dbReference type="InterPro" id="IPR029058">
    <property type="entry name" value="AB_hydrolase_fold"/>
</dbReference>
<keyword evidence="5" id="KW-0812">Transmembrane</keyword>
<evidence type="ECO:0000313" key="7">
    <source>
        <dbReference type="Proteomes" id="UP000319160"/>
    </source>
</evidence>
<name>A0A553I7J3_9PEZI</name>
<evidence type="ECO:0000256" key="5">
    <source>
        <dbReference type="SAM" id="Phobius"/>
    </source>
</evidence>
<evidence type="ECO:0000256" key="1">
    <source>
        <dbReference type="ARBA" id="ARBA00022801"/>
    </source>
</evidence>
<feature type="compositionally biased region" description="Basic and acidic residues" evidence="4">
    <location>
        <begin position="280"/>
        <end position="307"/>
    </location>
</feature>
<reference evidence="7" key="1">
    <citation type="submission" date="2019-06" db="EMBL/GenBank/DDBJ databases">
        <title>Draft genome sequence of the griseofulvin-producing fungus Xylaria cubensis strain G536.</title>
        <authorList>
            <person name="Mead M.E."/>
            <person name="Raja H.A."/>
            <person name="Steenwyk J.L."/>
            <person name="Knowles S.L."/>
            <person name="Oberlies N.H."/>
            <person name="Rokas A."/>
        </authorList>
    </citation>
    <scope>NUCLEOTIDE SEQUENCE [LARGE SCALE GENOMIC DNA]</scope>
    <source>
        <strain evidence="7">G536</strain>
    </source>
</reference>
<dbReference type="EC" id="3.5.1.9" evidence="3"/>
<proteinExistence type="inferred from homology"/>
<feature type="transmembrane region" description="Helical" evidence="5">
    <location>
        <begin position="246"/>
        <end position="264"/>
    </location>
</feature>
<dbReference type="AlphaFoldDB" id="A0A553I7J3"/>
<feature type="transmembrane region" description="Helical" evidence="5">
    <location>
        <begin position="140"/>
        <end position="166"/>
    </location>
</feature>
<dbReference type="STRING" id="2512241.A0A553I7J3"/>
<keyword evidence="5" id="KW-1133">Transmembrane helix</keyword>
<dbReference type="Proteomes" id="UP000319160">
    <property type="component" value="Unassembled WGS sequence"/>
</dbReference>
<dbReference type="PANTHER" id="PTHR35043">
    <property type="entry name" value="TRANSCRIPTION FACTOR DOMAIN-CONTAINING PROTEIN"/>
    <property type="match status" value="1"/>
</dbReference>
<dbReference type="GO" id="GO:0004061">
    <property type="term" value="F:arylformamidase activity"/>
    <property type="evidence" value="ECO:0007669"/>
    <property type="project" value="UniProtKB-UniRule"/>
</dbReference>
<comment type="catalytic activity">
    <reaction evidence="3">
        <text>N-formyl-L-kynurenine + H2O = L-kynurenine + formate + H(+)</text>
        <dbReference type="Rhea" id="RHEA:13009"/>
        <dbReference type="ChEBI" id="CHEBI:15377"/>
        <dbReference type="ChEBI" id="CHEBI:15378"/>
        <dbReference type="ChEBI" id="CHEBI:15740"/>
        <dbReference type="ChEBI" id="CHEBI:57959"/>
        <dbReference type="ChEBI" id="CHEBI:58629"/>
        <dbReference type="EC" id="3.5.1.9"/>
    </reaction>
</comment>
<organism evidence="6 7">
    <name type="scientific">Xylaria flabelliformis</name>
    <dbReference type="NCBI Taxonomy" id="2512241"/>
    <lineage>
        <taxon>Eukaryota</taxon>
        <taxon>Fungi</taxon>
        <taxon>Dikarya</taxon>
        <taxon>Ascomycota</taxon>
        <taxon>Pezizomycotina</taxon>
        <taxon>Sordariomycetes</taxon>
        <taxon>Xylariomycetidae</taxon>
        <taxon>Xylariales</taxon>
        <taxon>Xylariaceae</taxon>
        <taxon>Xylaria</taxon>
    </lineage>
</organism>
<sequence>MALSAANSVQQAVANIPQILGQEPRFFIRSLLILSRVAANRLMGAQYTSLGVEDIFVENTVQGTGNLFRPSIIERDSLSIVHVLVLLRHTYQNNLDSFPAKFLRSLREAQKWQKGKRFIGYLVPEPGAIHTRRVAFLGPLFVALLYMVLVNNYQMAALLFSVALFLRNASASDVTALEADVLAADGNITTLRTQLAPPWSTTSPVRSTADILWTSVVTLSVCVYTVVHVNVPPPGEKMWKLYRRKALWVLAAILAPEYALWTAYEQWDVVRRLHEEMQKYEDRQGDKTGQEDEGEKKREEQKSDKEQKHGKRQFGWTYCFYVAMGGLTVDVTPIYSTVSHMTITPTGLVLLAEHNHFIEVPKRTINDKSKADGLAKVLVCLQVAWLIIQSIGRAAKGLPIALLEIHVLAHVACALLLFGIWFKKPLDVYDAITVNSSAFEDEVALMLVISIANERQQKDWRSGYNTDHSITAQDWVNLLKKDEPCIEKRDERRERATRAAEKVLKALAENGTGADPQIWIKDDNPDFLVTRAKDVQVFNFARNRDFINLKILHRSLGQHFLIFGTIVFLTAAYAGIHLAAWRYHFPTEAEMWLWRGSSLIIAGVVPTSCLLFVVWIGIWAILDYLETTDPDTLTAIFSIITLISAFLLGLAYFSARAFLFIEAFISVRQMPIGLQLRLTYLEFEIMATSLKYTLHHYDTQSYLQKLGVWETEPENKGKYWVVYVHGGAWRDPRVTHETFTPTIDHILNTSPATTSSDGTAAIAGFASIDYRLSPHPQFPQDPATTPTDQYRGARHPDHLDDVRSALVFLQRTYGFGSNYVLIGHSAGGALAFQLLATSPLSSSASTHAASASAETRQAENPLLPEAIVTFGGLYDFTGIDKRFGGAYASFFCSAFGDDPEGWDAAAPIKFSGSYAERWVGGEFLLLGSSKEDTLVDEPEADNMAQRLQDVDGFVEGDGSVGAKKLLLLKDLRGDHNEIWERGEEVARMVWIALQKLRVRL</sequence>
<feature type="transmembrane region" description="Helical" evidence="5">
    <location>
        <begin position="600"/>
        <end position="622"/>
    </location>
</feature>
<feature type="transmembrane region" description="Helical" evidence="5">
    <location>
        <begin position="634"/>
        <end position="655"/>
    </location>
</feature>
<feature type="active site" description="Nucleophile" evidence="3">
    <location>
        <position position="825"/>
    </location>
</feature>
<feature type="transmembrane region" description="Helical" evidence="5">
    <location>
        <begin position="560"/>
        <end position="580"/>
    </location>
</feature>
<feature type="transmembrane region" description="Helical" evidence="5">
    <location>
        <begin position="373"/>
        <end position="392"/>
    </location>
</feature>
<feature type="short sequence motif" description="HGGXW" evidence="3">
    <location>
        <begin position="725"/>
        <end position="729"/>
    </location>
</feature>
<comment type="similarity">
    <text evidence="3">Belongs to the kynurenine formamidase family.</text>
</comment>
<dbReference type="PANTHER" id="PTHR35043:SF7">
    <property type="entry name" value="TRANSCRIPTION FACTOR DOMAIN-CONTAINING PROTEIN"/>
    <property type="match status" value="1"/>
</dbReference>
<keyword evidence="2 3" id="KW-0823">Tryptophan catabolism</keyword>
<dbReference type="InterPro" id="IPR027519">
    <property type="entry name" value="KFase_ver/fungi-typ"/>
</dbReference>
<evidence type="ECO:0000313" key="6">
    <source>
        <dbReference type="EMBL" id="TRX96171.1"/>
    </source>
</evidence>
<feature type="transmembrane region" description="Helical" evidence="5">
    <location>
        <begin position="398"/>
        <end position="422"/>
    </location>
</feature>
<evidence type="ECO:0000256" key="4">
    <source>
        <dbReference type="SAM" id="MobiDB-lite"/>
    </source>
</evidence>
<keyword evidence="7" id="KW-1185">Reference proteome</keyword>
<protein>
    <recommendedName>
        <fullName evidence="3">Kynurenine formamidase</fullName>
        <shortName evidence="3">KFA</shortName>
        <shortName evidence="3">KFase</shortName>
        <ecNumber evidence="3">3.5.1.9</ecNumber>
    </recommendedName>
    <alternativeName>
        <fullName evidence="3">Arylformamidase</fullName>
    </alternativeName>
    <alternativeName>
        <fullName evidence="3">N-formylkynurenine formamidase</fullName>
        <shortName evidence="3">FKF</shortName>
    </alternativeName>
</protein>
<dbReference type="GO" id="GO:0034354">
    <property type="term" value="P:'de novo' NAD+ biosynthetic process from L-tryptophan"/>
    <property type="evidence" value="ECO:0007669"/>
    <property type="project" value="UniProtKB-UniRule"/>
</dbReference>